<dbReference type="Gene3D" id="3.40.50.1820">
    <property type="entry name" value="alpha/beta hydrolase"/>
    <property type="match status" value="1"/>
</dbReference>
<dbReference type="EMBL" id="SHAH01000007">
    <property type="protein sequence ID" value="RZO78025.1"/>
    <property type="molecule type" value="Genomic_DNA"/>
</dbReference>
<organism evidence="1 2">
    <name type="scientific">OM182 bacterium</name>
    <dbReference type="NCBI Taxonomy" id="2510334"/>
    <lineage>
        <taxon>Bacteria</taxon>
        <taxon>Pseudomonadati</taxon>
        <taxon>Pseudomonadota</taxon>
        <taxon>Gammaproteobacteria</taxon>
        <taxon>OMG group</taxon>
        <taxon>OM182 clade</taxon>
    </lineage>
</organism>
<comment type="caution">
    <text evidence="1">The sequence shown here is derived from an EMBL/GenBank/DDBJ whole genome shotgun (WGS) entry which is preliminary data.</text>
</comment>
<gene>
    <name evidence="1" type="ORF">EVA69_01010</name>
</gene>
<dbReference type="PANTHER" id="PTHR35602:SF3">
    <property type="entry name" value="ESTERASE YQIA"/>
    <property type="match status" value="1"/>
</dbReference>
<dbReference type="AlphaFoldDB" id="A0A520S6B5"/>
<evidence type="ECO:0000313" key="1">
    <source>
        <dbReference type="EMBL" id="RZO78025.1"/>
    </source>
</evidence>
<dbReference type="Pfam" id="PF05728">
    <property type="entry name" value="UPF0227"/>
    <property type="match status" value="1"/>
</dbReference>
<reference evidence="1 2" key="1">
    <citation type="submission" date="2019-02" db="EMBL/GenBank/DDBJ databases">
        <title>Prokaryotic population dynamics and viral predation in marine succession experiment using metagenomics: the confinement effect.</title>
        <authorList>
            <person name="Haro-Moreno J.M."/>
            <person name="Rodriguez-Valera F."/>
            <person name="Lopez-Perez M."/>
        </authorList>
    </citation>
    <scope>NUCLEOTIDE SEQUENCE [LARGE SCALE GENOMIC DNA]</scope>
    <source>
        <strain evidence="1">MED-G158</strain>
    </source>
</reference>
<dbReference type="Proteomes" id="UP000320404">
    <property type="component" value="Unassembled WGS sequence"/>
</dbReference>
<evidence type="ECO:0000313" key="2">
    <source>
        <dbReference type="Proteomes" id="UP000320404"/>
    </source>
</evidence>
<dbReference type="InterPro" id="IPR029058">
    <property type="entry name" value="AB_hydrolase_fold"/>
</dbReference>
<dbReference type="SUPFAM" id="SSF53474">
    <property type="entry name" value="alpha/beta-Hydrolases"/>
    <property type="match status" value="1"/>
</dbReference>
<name>A0A520S6B5_9GAMM</name>
<proteinExistence type="predicted"/>
<sequence>MTSDFHILYLHGFLSAPQSKKAQQTIAYCDQKGMADRIHVPALMQGPAATIHELIELIKSLPRDSLGLIGSSLGGYYATYLAESFNLPAVLINPAVGPFESWESHLGEHNNYFSDHVHVVTPRYIEELQSLERNPLQFPANFMVMVQTGDETLDYREAVSKFSDSRLVIRENGDHSYQGYDRELPAIEAFLLSRINDSAR</sequence>
<dbReference type="InterPro" id="IPR008886">
    <property type="entry name" value="UPF0227/Esterase_YqiA"/>
</dbReference>
<accession>A0A520S6B5</accession>
<protein>
    <submittedName>
        <fullName evidence="1">Esterase YqiA</fullName>
    </submittedName>
</protein>
<dbReference type="PANTHER" id="PTHR35602">
    <property type="entry name" value="ESTERASE YQIA-RELATED"/>
    <property type="match status" value="1"/>
</dbReference>